<dbReference type="GO" id="GO:0009882">
    <property type="term" value="F:blue light photoreceptor activity"/>
    <property type="evidence" value="ECO:0007669"/>
    <property type="project" value="InterPro"/>
</dbReference>
<proteinExistence type="predicted"/>
<keyword evidence="3" id="KW-1185">Reference proteome</keyword>
<dbReference type="EMBL" id="FOHO01000009">
    <property type="protein sequence ID" value="SET73664.1"/>
    <property type="molecule type" value="Genomic_DNA"/>
</dbReference>
<dbReference type="InterPro" id="IPR036046">
    <property type="entry name" value="Acylphosphatase-like_dom_sf"/>
</dbReference>
<dbReference type="SMART" id="SM01034">
    <property type="entry name" value="BLUF"/>
    <property type="match status" value="1"/>
</dbReference>
<dbReference type="AlphaFoldDB" id="A0A1I0GRJ5"/>
<dbReference type="Proteomes" id="UP000199180">
    <property type="component" value="Unassembled WGS sequence"/>
</dbReference>
<evidence type="ECO:0000313" key="2">
    <source>
        <dbReference type="EMBL" id="SET73664.1"/>
    </source>
</evidence>
<feature type="domain" description="BLUF" evidence="1">
    <location>
        <begin position="12"/>
        <end position="103"/>
    </location>
</feature>
<reference evidence="2 3" key="1">
    <citation type="submission" date="2016-10" db="EMBL/GenBank/DDBJ databases">
        <authorList>
            <person name="de Groot N.N."/>
        </authorList>
    </citation>
    <scope>NUCLEOTIDE SEQUENCE [LARGE SCALE GENOMIC DNA]</scope>
    <source>
        <strain evidence="2 3">DSM 17862</strain>
    </source>
</reference>
<dbReference type="Gene3D" id="3.30.70.100">
    <property type="match status" value="1"/>
</dbReference>
<dbReference type="InterPro" id="IPR007024">
    <property type="entry name" value="BLUF_domain"/>
</dbReference>
<dbReference type="RefSeq" id="WP_090735568.1">
    <property type="nucleotide sequence ID" value="NZ_FOHO01000009.1"/>
</dbReference>
<dbReference type="OrthoDB" id="196105at2"/>
<organism evidence="2 3">
    <name type="scientific">Paracoccus homiensis</name>
    <dbReference type="NCBI Taxonomy" id="364199"/>
    <lineage>
        <taxon>Bacteria</taxon>
        <taxon>Pseudomonadati</taxon>
        <taxon>Pseudomonadota</taxon>
        <taxon>Alphaproteobacteria</taxon>
        <taxon>Rhodobacterales</taxon>
        <taxon>Paracoccaceae</taxon>
        <taxon>Paracoccus</taxon>
    </lineage>
</organism>
<dbReference type="GO" id="GO:0071949">
    <property type="term" value="F:FAD binding"/>
    <property type="evidence" value="ECO:0007669"/>
    <property type="project" value="InterPro"/>
</dbReference>
<sequence>MTNDLADTTDGLAFVLYRSAARDGLGKDDLQAILASARERNGQHGITGCLHHEDGLFFQWLEGPAEKIDLVMAMIRKDGRHDQLTVLDDGALNQRRFRDWHMRFSDRNQKSLMDWLAQSDASTVNPGEYTRGIVAFLQALAI</sequence>
<protein>
    <submittedName>
        <fullName evidence="2">Sensors of blue-light using FAD</fullName>
    </submittedName>
</protein>
<accession>A0A1I0GRJ5</accession>
<gene>
    <name evidence="2" type="ORF">SAMN04489858_10940</name>
</gene>
<evidence type="ECO:0000259" key="1">
    <source>
        <dbReference type="PROSITE" id="PS50925"/>
    </source>
</evidence>
<dbReference type="PROSITE" id="PS50925">
    <property type="entry name" value="BLUF"/>
    <property type="match status" value="1"/>
</dbReference>
<dbReference type="SMR" id="A0A1I0GRJ5"/>
<dbReference type="SUPFAM" id="SSF54975">
    <property type="entry name" value="Acylphosphatase/BLUF domain-like"/>
    <property type="match status" value="1"/>
</dbReference>
<name>A0A1I0GRJ5_9RHOB</name>
<dbReference type="Pfam" id="PF04940">
    <property type="entry name" value="BLUF"/>
    <property type="match status" value="1"/>
</dbReference>
<dbReference type="STRING" id="364199.SAMN04489858_10940"/>
<evidence type="ECO:0000313" key="3">
    <source>
        <dbReference type="Proteomes" id="UP000199180"/>
    </source>
</evidence>